<dbReference type="Pfam" id="PF00132">
    <property type="entry name" value="Hexapep"/>
    <property type="match status" value="1"/>
</dbReference>
<keyword evidence="5 7" id="KW-0012">Acyltransferase</keyword>
<dbReference type="Gene3D" id="2.160.10.10">
    <property type="entry name" value="Hexapeptide repeat proteins"/>
    <property type="match status" value="1"/>
</dbReference>
<dbReference type="NCBIfam" id="TIGR01852">
    <property type="entry name" value="lipid_A_lpxA"/>
    <property type="match status" value="1"/>
</dbReference>
<reference evidence="7 8" key="1">
    <citation type="submission" date="2020-11" db="EMBL/GenBank/DDBJ databases">
        <title>Taxonomic investigation of Rahnella spp.</title>
        <authorList>
            <person name="Lee S.D."/>
        </authorList>
    </citation>
    <scope>NUCLEOTIDE SEQUENCE [LARGE SCALE GENOMIC DNA]</scope>
    <source>
        <strain evidence="7 8">SAP-10</strain>
    </source>
</reference>
<dbReference type="PANTHER" id="PTHR43480:SF1">
    <property type="entry name" value="ACYL-[ACYL-CARRIER-PROTEIN]--UDP-N-ACETYLGLUCOSAMINE O-ACYLTRANSFERASE, MITOCHONDRIAL-RELATED"/>
    <property type="match status" value="1"/>
</dbReference>
<evidence type="ECO:0000313" key="8">
    <source>
        <dbReference type="Proteomes" id="UP000600307"/>
    </source>
</evidence>
<keyword evidence="3 7" id="KW-0808">Transferase</keyword>
<dbReference type="InterPro" id="IPR011004">
    <property type="entry name" value="Trimer_LpxA-like_sf"/>
</dbReference>
<keyword evidence="2" id="KW-0441">Lipid A biosynthesis</keyword>
<evidence type="ECO:0000259" key="6">
    <source>
        <dbReference type="Pfam" id="PF13720"/>
    </source>
</evidence>
<feature type="domain" description="UDP N-acetylglucosamine O-acyltransferase C-terminal" evidence="6">
    <location>
        <begin position="183"/>
        <end position="264"/>
    </location>
</feature>
<evidence type="ECO:0000256" key="4">
    <source>
        <dbReference type="ARBA" id="ARBA00023098"/>
    </source>
</evidence>
<dbReference type="EC" id="2.3.1.129" evidence="7"/>
<dbReference type="InterPro" id="IPR010137">
    <property type="entry name" value="Lipid_A_LpxA"/>
</dbReference>
<evidence type="ECO:0000256" key="3">
    <source>
        <dbReference type="ARBA" id="ARBA00022679"/>
    </source>
</evidence>
<dbReference type="PIRSF" id="PIRSF000456">
    <property type="entry name" value="UDP-GlcNAc_acltr"/>
    <property type="match status" value="1"/>
</dbReference>
<organism evidence="7 8">
    <name type="scientific">Rahnella victoriana</name>
    <dbReference type="NCBI Taxonomy" id="1510570"/>
    <lineage>
        <taxon>Bacteria</taxon>
        <taxon>Pseudomonadati</taxon>
        <taxon>Pseudomonadota</taxon>
        <taxon>Gammaproteobacteria</taxon>
        <taxon>Enterobacterales</taxon>
        <taxon>Yersiniaceae</taxon>
        <taxon>Rahnella</taxon>
    </lineage>
</organism>
<protein>
    <submittedName>
        <fullName evidence="7">Acyl-ACP--UDP-N-acetylglucosamine O-acyltransferase</fullName>
        <ecNumber evidence="7">2.3.1.129</ecNumber>
    </submittedName>
</protein>
<dbReference type="SUPFAM" id="SSF51161">
    <property type="entry name" value="Trimeric LpxA-like enzymes"/>
    <property type="match status" value="1"/>
</dbReference>
<keyword evidence="1" id="KW-0444">Lipid biosynthesis</keyword>
<dbReference type="InterPro" id="IPR037157">
    <property type="entry name" value="Acetyltransf_C_sf"/>
</dbReference>
<evidence type="ECO:0000313" key="7">
    <source>
        <dbReference type="EMBL" id="MBF7955426.1"/>
    </source>
</evidence>
<dbReference type="Proteomes" id="UP000600307">
    <property type="component" value="Unassembled WGS sequence"/>
</dbReference>
<evidence type="ECO:0000256" key="1">
    <source>
        <dbReference type="ARBA" id="ARBA00022516"/>
    </source>
</evidence>
<evidence type="ECO:0000256" key="2">
    <source>
        <dbReference type="ARBA" id="ARBA00022556"/>
    </source>
</evidence>
<gene>
    <name evidence="7" type="primary">lpxA</name>
    <name evidence="7" type="ORF">IV431_07680</name>
</gene>
<dbReference type="Gene3D" id="1.20.1180.10">
    <property type="entry name" value="Udp N-acetylglucosamine O-acyltransferase, C-terminal domain"/>
    <property type="match status" value="1"/>
</dbReference>
<name>A0ABS0DNG0_9GAMM</name>
<dbReference type="NCBIfam" id="NF003657">
    <property type="entry name" value="PRK05289.1"/>
    <property type="match status" value="1"/>
</dbReference>
<comment type="caution">
    <text evidence="7">The sequence shown here is derived from an EMBL/GenBank/DDBJ whole genome shotgun (WGS) entry which is preliminary data.</text>
</comment>
<dbReference type="InterPro" id="IPR029098">
    <property type="entry name" value="Acetyltransf_C"/>
</dbReference>
<dbReference type="GO" id="GO:0008780">
    <property type="term" value="F:acyl-[acyl-carrier-protein]-UDP-N-acetylglucosamine O-acyltransferase activity"/>
    <property type="evidence" value="ECO:0007669"/>
    <property type="project" value="UniProtKB-EC"/>
</dbReference>
<proteinExistence type="predicted"/>
<accession>A0ABS0DNG0</accession>
<dbReference type="Pfam" id="PF13720">
    <property type="entry name" value="Acetyltransf_11"/>
    <property type="match status" value="1"/>
</dbReference>
<keyword evidence="8" id="KW-1185">Reference proteome</keyword>
<keyword evidence="4" id="KW-0443">Lipid metabolism</keyword>
<evidence type="ECO:0000256" key="5">
    <source>
        <dbReference type="ARBA" id="ARBA00023315"/>
    </source>
</evidence>
<dbReference type="PANTHER" id="PTHR43480">
    <property type="entry name" value="ACYL-[ACYL-CARRIER-PROTEIN]--UDP-N-ACETYLGLUCOSAMINE O-ACYLTRANSFERASE"/>
    <property type="match status" value="1"/>
</dbReference>
<dbReference type="EMBL" id="JADOBH010000001">
    <property type="protein sequence ID" value="MBF7955426.1"/>
    <property type="molecule type" value="Genomic_DNA"/>
</dbReference>
<dbReference type="InterPro" id="IPR001451">
    <property type="entry name" value="Hexapep"/>
</dbReference>
<sequence length="265" mass="27709">MSALISSSATIAASSIIEPGVIIGPHVVIGPFCFISAGVHIGEGSCIASHVVINGNTKIGADNQIDMGSSIGEVSQDLKYAGEPTGLEIGDGNRIGRHATLHRGTAQGGGMTRIGHGNVFARGVHIGHDCQVGNATVIGENSGLAGHVMLGDDARIDAMCAVHQFCIVGAGSHLLTGTCAVQDVPPFVLAGGNRAVPKGINEQAAAFRQADAAQQNVIRYLYDLLYHQQAAVEEVKAEIERLSVEYPLLCHFNEFFLHSARGIVR</sequence>